<sequence>MKWLRCGVPLLVVAIVLGACGGDDEETVPDGTIAEKDFVSAYAHAFCDNVGECCMRSGGPYEASACLSARRREFANVAALSGTYKGDKAYSCVQAAEAAARACAGTNEMERVCGSVYEGKKDAGADCSGTVECFGARGGEAVCMDSKCRRRVQPAEGVDCAAGPGGAFPNIFADCSSTAGFSCPARTGKCHRLGATFETCETSDDCMRGTYCAPDGSGTVRRCRTGAPVGGSCRDAGCDANAYCNTTSYTCGPKSSEGASCVNALSCQDDCIDGVCVDVKARRTCRY</sequence>
<organism evidence="2 3">
    <name type="scientific">Pendulispora brunnea</name>
    <dbReference type="NCBI Taxonomy" id="2905690"/>
    <lineage>
        <taxon>Bacteria</taxon>
        <taxon>Pseudomonadati</taxon>
        <taxon>Myxococcota</taxon>
        <taxon>Myxococcia</taxon>
        <taxon>Myxococcales</taxon>
        <taxon>Sorangiineae</taxon>
        <taxon>Pendulisporaceae</taxon>
        <taxon>Pendulispora</taxon>
    </lineage>
</organism>
<evidence type="ECO:0000256" key="1">
    <source>
        <dbReference type="SAM" id="SignalP"/>
    </source>
</evidence>
<protein>
    <recommendedName>
        <fullName evidence="4">Dickkopf N-terminal cysteine-rich domain-containing protein</fullName>
    </recommendedName>
</protein>
<reference evidence="2 3" key="1">
    <citation type="submission" date="2021-12" db="EMBL/GenBank/DDBJ databases">
        <title>Discovery of the Pendulisporaceae a myxobacterial family with distinct sporulation behavior and unique specialized metabolism.</title>
        <authorList>
            <person name="Garcia R."/>
            <person name="Popoff A."/>
            <person name="Bader C.D."/>
            <person name="Loehr J."/>
            <person name="Walesch S."/>
            <person name="Walt C."/>
            <person name="Boldt J."/>
            <person name="Bunk B."/>
            <person name="Haeckl F.J.F.P.J."/>
            <person name="Gunesch A.P."/>
            <person name="Birkelbach J."/>
            <person name="Nuebel U."/>
            <person name="Pietschmann T."/>
            <person name="Bach T."/>
            <person name="Mueller R."/>
        </authorList>
    </citation>
    <scope>NUCLEOTIDE SEQUENCE [LARGE SCALE GENOMIC DNA]</scope>
    <source>
        <strain evidence="2 3">MSr12523</strain>
    </source>
</reference>
<keyword evidence="3" id="KW-1185">Reference proteome</keyword>
<dbReference type="PROSITE" id="PS51257">
    <property type="entry name" value="PROKAR_LIPOPROTEIN"/>
    <property type="match status" value="1"/>
</dbReference>
<evidence type="ECO:0008006" key="4">
    <source>
        <dbReference type="Google" id="ProtNLM"/>
    </source>
</evidence>
<accession>A0ABZ2K7J3</accession>
<gene>
    <name evidence="2" type="ORF">LZC95_38480</name>
</gene>
<name>A0ABZ2K7J3_9BACT</name>
<dbReference type="EMBL" id="CP089982">
    <property type="protein sequence ID" value="WXA92331.1"/>
    <property type="molecule type" value="Genomic_DNA"/>
</dbReference>
<feature type="signal peptide" evidence="1">
    <location>
        <begin position="1"/>
        <end position="21"/>
    </location>
</feature>
<proteinExistence type="predicted"/>
<evidence type="ECO:0000313" key="3">
    <source>
        <dbReference type="Proteomes" id="UP001379533"/>
    </source>
</evidence>
<dbReference type="RefSeq" id="WP_394842948.1">
    <property type="nucleotide sequence ID" value="NZ_CP089982.1"/>
</dbReference>
<keyword evidence="1" id="KW-0732">Signal</keyword>
<feature type="chain" id="PRO_5046252780" description="Dickkopf N-terminal cysteine-rich domain-containing protein" evidence="1">
    <location>
        <begin position="22"/>
        <end position="287"/>
    </location>
</feature>
<evidence type="ECO:0000313" key="2">
    <source>
        <dbReference type="EMBL" id="WXA92331.1"/>
    </source>
</evidence>
<dbReference type="Proteomes" id="UP001379533">
    <property type="component" value="Chromosome"/>
</dbReference>